<evidence type="ECO:0000256" key="7">
    <source>
        <dbReference type="ARBA" id="ARBA00023088"/>
    </source>
</evidence>
<dbReference type="EMBL" id="LT906462">
    <property type="protein sequence ID" value="SNV70313.1"/>
    <property type="molecule type" value="Genomic_DNA"/>
</dbReference>
<dbReference type="Proteomes" id="UP000242084">
    <property type="component" value="Chromosome 1"/>
</dbReference>
<evidence type="ECO:0000313" key="10">
    <source>
        <dbReference type="EMBL" id="SNV70313.1"/>
    </source>
</evidence>
<dbReference type="NCBIfam" id="TIGR01167">
    <property type="entry name" value="LPXTG_anchor"/>
    <property type="match status" value="1"/>
</dbReference>
<evidence type="ECO:0000256" key="5">
    <source>
        <dbReference type="ARBA" id="ARBA00022729"/>
    </source>
</evidence>
<dbReference type="Pfam" id="PF17961">
    <property type="entry name" value="Big_8"/>
    <property type="match status" value="1"/>
</dbReference>
<dbReference type="Pfam" id="PF04650">
    <property type="entry name" value="YSIRK_signal"/>
    <property type="match status" value="1"/>
</dbReference>
<feature type="region of interest" description="Disordered" evidence="8">
    <location>
        <begin position="36"/>
        <end position="208"/>
    </location>
</feature>
<dbReference type="PANTHER" id="PTHR23303:SF15">
    <property type="entry name" value="COLOSSIN-A"/>
    <property type="match status" value="1"/>
</dbReference>
<dbReference type="KEGG" id="sste:SAMEA4384403_1540"/>
<dbReference type="Gene3D" id="2.60.40.1280">
    <property type="match status" value="1"/>
</dbReference>
<dbReference type="InterPro" id="IPR041171">
    <property type="entry name" value="SDR_Ig"/>
</dbReference>
<dbReference type="InterPro" id="IPR051417">
    <property type="entry name" value="SDr/BOS_complex"/>
</dbReference>
<evidence type="ECO:0000256" key="1">
    <source>
        <dbReference type="ARBA" id="ARBA00004168"/>
    </source>
</evidence>
<dbReference type="InterPro" id="IPR013783">
    <property type="entry name" value="Ig-like_fold"/>
</dbReference>
<keyword evidence="7" id="KW-0572">Peptidoglycan-anchor</keyword>
<dbReference type="SUPFAM" id="SSF117074">
    <property type="entry name" value="Hypothetical protein PA1324"/>
    <property type="match status" value="7"/>
</dbReference>
<evidence type="ECO:0000313" key="11">
    <source>
        <dbReference type="Proteomes" id="UP000242084"/>
    </source>
</evidence>
<dbReference type="PRINTS" id="PR01217">
    <property type="entry name" value="PRICHEXTENSN"/>
</dbReference>
<feature type="compositionally biased region" description="Basic and acidic residues" evidence="8">
    <location>
        <begin position="1409"/>
        <end position="1424"/>
    </location>
</feature>
<dbReference type="Pfam" id="PF10425">
    <property type="entry name" value="SdrG_C_C"/>
    <property type="match status" value="1"/>
</dbReference>
<feature type="compositionally biased region" description="Pro residues" evidence="8">
    <location>
        <begin position="1428"/>
        <end position="1498"/>
    </location>
</feature>
<evidence type="ECO:0000256" key="8">
    <source>
        <dbReference type="SAM" id="MobiDB-lite"/>
    </source>
</evidence>
<feature type="compositionally biased region" description="Basic and acidic residues" evidence="8">
    <location>
        <begin position="69"/>
        <end position="83"/>
    </location>
</feature>
<dbReference type="RefSeq" id="WP_095088312.1">
    <property type="nucleotide sequence ID" value="NZ_LT906462.1"/>
</dbReference>
<feature type="compositionally biased region" description="Basic and acidic residues" evidence="8">
    <location>
        <begin position="119"/>
        <end position="139"/>
    </location>
</feature>
<keyword evidence="11" id="KW-1185">Reference proteome</keyword>
<protein>
    <submittedName>
        <fullName evidence="10">Ser-Asp rich fibrinogen/bone sialoprotein-binding protein SdrD</fullName>
    </submittedName>
</protein>
<feature type="compositionally biased region" description="Low complexity" evidence="8">
    <location>
        <begin position="1499"/>
        <end position="1509"/>
    </location>
</feature>
<dbReference type="Gene3D" id="2.60.40.1290">
    <property type="match status" value="1"/>
</dbReference>
<feature type="region of interest" description="Disordered" evidence="8">
    <location>
        <begin position="1407"/>
        <end position="1547"/>
    </location>
</feature>
<dbReference type="Pfam" id="PF00746">
    <property type="entry name" value="Gram_pos_anchor"/>
    <property type="match status" value="1"/>
</dbReference>
<evidence type="ECO:0000256" key="4">
    <source>
        <dbReference type="ARBA" id="ARBA00022525"/>
    </source>
</evidence>
<keyword evidence="6" id="KW-0677">Repeat</keyword>
<organism evidence="10 11">
    <name type="scientific">Mammaliicoccus stepanovicii</name>
    <dbReference type="NCBI Taxonomy" id="643214"/>
    <lineage>
        <taxon>Bacteria</taxon>
        <taxon>Bacillati</taxon>
        <taxon>Bacillota</taxon>
        <taxon>Bacilli</taxon>
        <taxon>Bacillales</taxon>
        <taxon>Staphylococcaceae</taxon>
        <taxon>Mammaliicoccus</taxon>
    </lineage>
</organism>
<dbReference type="InterPro" id="IPR008966">
    <property type="entry name" value="Adhesion_dom_sf"/>
</dbReference>
<accession>A0A239ZH86</accession>
<dbReference type="InterPro" id="IPR033764">
    <property type="entry name" value="Sdr_B"/>
</dbReference>
<comment type="subcellular location">
    <subcellularLocation>
        <location evidence="1">Secreted</location>
        <location evidence="1">Cell wall</location>
        <topology evidence="1">Peptidoglycan-anchor</topology>
    </subcellularLocation>
</comment>
<keyword evidence="4" id="KW-0964">Secreted</keyword>
<dbReference type="SUPFAM" id="SSF49401">
    <property type="entry name" value="Bacterial adhesins"/>
    <property type="match status" value="2"/>
</dbReference>
<dbReference type="PROSITE" id="PS50847">
    <property type="entry name" value="GRAM_POS_ANCHORING"/>
    <property type="match status" value="1"/>
</dbReference>
<dbReference type="Gene3D" id="2.60.40.10">
    <property type="entry name" value="Immunoglobulins"/>
    <property type="match status" value="7"/>
</dbReference>
<dbReference type="InterPro" id="IPR011252">
    <property type="entry name" value="Fibrogen-bd_dom1"/>
</dbReference>
<dbReference type="Pfam" id="PF17210">
    <property type="entry name" value="SdrD_B"/>
    <property type="match status" value="7"/>
</dbReference>
<dbReference type="NCBIfam" id="TIGR01168">
    <property type="entry name" value="YSIRK_signal"/>
    <property type="match status" value="1"/>
</dbReference>
<comment type="similarity">
    <text evidence="2">Belongs to the serine-aspartate repeat-containing protein (SDr) family.</text>
</comment>
<sequence length="1580" mass="172824">MNKRVRQSFSIRKYSVGTGSILLGVFLAFSADNVVKAEEQSSTTTEETIRAQEKDIEMTNGKLQSEEITPEKASTEEQPKEATPEEASTEEQPKEATPEEASTEEQLKEATPEEASTEEQPKEATPEKASTEEQPKEATPEEASTEEQPKEATPEEASTEEQPKEATSEEASTEEQPKEATSEEASTEEQPKEATPEEALNSSSNLKVDNINSLQSSKEKENMLLNHYTSETGLTAEEVKSNLDSLNLDYSNLDMKEIDQAILKAVSEKREKEKMLATPVSTTPANRSVEPDKLLTRNKRMANTLLAPNQALKNINITLGDLGHYDFNGNLIPSSVNDHKVYPTDGEAISINVSFNVDNSAKSGDTFTLKHSENMTTDDLPAPNEVYKPIDIVDRSGEVIATGSYDETTKETTYTFTDYVDRYENVKAVLHLEHYIDRNVVLNNTNSIPVTFTIGDTTVTENYSVTYLDPEVNGPANIQTTYTSFDPETGRLEQIGYINPKALNAYNTTIRVGRNGSNSSAVIDRNTLIEVYKVPNRDMLPGSMKIQDFSALTKINPQISYYSNNTAEFRLGNISDVYVVRVVSYIDKTKTGPASQRITMDAADNTGSYYNAYYSNMIVKNSDTADGSGNEIPKRYKIGDYVWLDTNKDGIQNEANTGVPNVLVTITYPDGSTKGVRTDANGHYEFGGLLDGEKYKINFEVPDGYKITNSNAGTDNNLDSNGTDIDVQINGADDMSLDLGLVQTVYNVGDKVWEDTNKDGIQDDNEPGIKDVTVTLTKPDGTTVTTKTDENGNYNFPDLPNGTYEITFETPAGFEPTKTNVGTDDKDSDGQKVTVVVNNKDDMTIDSGFHKSEPPVPPTYNVGDKVWEDTNKDGIQDDNEPGIKDVTVTLTKPDGTTVTTKTDENGNYNFPDLPNGTYEITFETPAGFEPTKTNVGTDDKDSDGQKVTVVVNNKDDMTIDSGFHKSEPPVPPTYNVGDKVWEDTNKDGIQDDNEPGIKDVTVTLTKPDGTTVTTKTDENGNYNFPDLPNGTYEITFETPVGFEPTKTNVGTDDKDSDGQKVTVVVNNKDDMTIDSGFHKSEPPVPPTYNVGDKVWEDTNKDGIQDDNEPGIKDVTVTLTKPDGTTVTTKTDENGNYNFPDLPNGTYEITFETPAGFEPTKTNVGTDDKDSDGQKVTVVVNNKDDMTIDSGFHKSEPPVPPTYNVGDKVWEDTNKDGIQDDNEPGIKDVTVTLTKPDGTTVTTKTDENGNYNFPDLPNGTYEITFETPAGFEPTKTNVGTDDKDSDGQKVTVVVNNKDDMTIDSGFHKSEPPVPPTYNVGDKVWEDTNKDGIQDDNEPGIKDVTVTLTKPDGTTVTTKTDENGNYNFPDLPNGTYEITFETPAGFEPTKTNVGTDDKDSDGQKVTVVVNNKDDMTIDSGFHKPVEEPTPEPPTPDTPDNPIPEPPTPDTPDNPTPEPPTPDTPDNPTPAPPTPDTPDNPMPEPPTPSTPDNPMPEPPTPGTSEEPVTSTPQISGDKMDSHKVGMTGQKVSNEQNNNSNQKLKQLPDTGINDNVNTTLIGSLLAGLGALFMFRSRRKKNESK</sequence>
<evidence type="ECO:0000256" key="6">
    <source>
        <dbReference type="ARBA" id="ARBA00022737"/>
    </source>
</evidence>
<feature type="region of interest" description="Disordered" evidence="8">
    <location>
        <begin position="1382"/>
        <end position="1401"/>
    </location>
</feature>
<evidence type="ECO:0000256" key="2">
    <source>
        <dbReference type="ARBA" id="ARBA00007257"/>
    </source>
</evidence>
<dbReference type="GO" id="GO:0007155">
    <property type="term" value="P:cell adhesion"/>
    <property type="evidence" value="ECO:0007669"/>
    <property type="project" value="InterPro"/>
</dbReference>
<dbReference type="InterPro" id="IPR005877">
    <property type="entry name" value="YSIRK_signal_dom"/>
</dbReference>
<dbReference type="InterPro" id="IPR019931">
    <property type="entry name" value="LPXTG_anchor"/>
</dbReference>
<feature type="domain" description="Gram-positive cocci surface proteins LPxTG" evidence="9">
    <location>
        <begin position="1543"/>
        <end position="1580"/>
    </location>
</feature>
<proteinExistence type="inferred from homology"/>
<keyword evidence="3" id="KW-0134">Cell wall</keyword>
<feature type="compositionally biased region" description="Basic and acidic residues" evidence="8">
    <location>
        <begin position="47"/>
        <end position="57"/>
    </location>
</feature>
<gene>
    <name evidence="10" type="primary">sdrD</name>
    <name evidence="10" type="ORF">SAMEA4384403_01540</name>
</gene>
<evidence type="ECO:0000256" key="3">
    <source>
        <dbReference type="ARBA" id="ARBA00022512"/>
    </source>
</evidence>
<keyword evidence="5" id="KW-0732">Signal</keyword>
<dbReference type="PANTHER" id="PTHR23303">
    <property type="entry name" value="CARBOXYPEPTIDASE REGULATORY REGION-CONTAINING"/>
    <property type="match status" value="1"/>
</dbReference>
<evidence type="ECO:0000259" key="9">
    <source>
        <dbReference type="PROSITE" id="PS50847"/>
    </source>
</evidence>
<feature type="compositionally biased region" description="Low complexity" evidence="8">
    <location>
        <begin position="1529"/>
        <end position="1543"/>
    </location>
</feature>
<dbReference type="InterPro" id="IPR011266">
    <property type="entry name" value="Adhesin_Fg-bd_dom_2"/>
</dbReference>
<reference evidence="10 11" key="1">
    <citation type="submission" date="2017-06" db="EMBL/GenBank/DDBJ databases">
        <authorList>
            <consortium name="Pathogen Informatics"/>
        </authorList>
    </citation>
    <scope>NUCLEOTIDE SEQUENCE [LARGE SCALE GENOMIC DNA]</scope>
    <source>
        <strain evidence="10 11">NCTC13839</strain>
    </source>
</reference>
<name>A0A239ZH86_9STAP</name>